<feature type="transmembrane region" description="Helical" evidence="1">
    <location>
        <begin position="327"/>
        <end position="356"/>
    </location>
</feature>
<evidence type="ECO:0000256" key="1">
    <source>
        <dbReference type="SAM" id="Phobius"/>
    </source>
</evidence>
<feature type="transmembrane region" description="Helical" evidence="1">
    <location>
        <begin position="453"/>
        <end position="475"/>
    </location>
</feature>
<dbReference type="InterPro" id="IPR031584">
    <property type="entry name" value="Put_ABC_export"/>
</dbReference>
<dbReference type="EMBL" id="OW659477">
    <property type="protein sequence ID" value="CAH2762379.1"/>
    <property type="molecule type" value="Genomic_DNA"/>
</dbReference>
<dbReference type="AlphaFoldDB" id="A0AAU9VGL3"/>
<feature type="transmembrane region" description="Helical" evidence="1">
    <location>
        <begin position="56"/>
        <end position="77"/>
    </location>
</feature>
<dbReference type="Pfam" id="PF16962">
    <property type="entry name" value="ABC_export"/>
    <property type="match status" value="1"/>
</dbReference>
<reference evidence="3" key="1">
    <citation type="submission" date="2022-04" db="EMBL/GenBank/DDBJ databases">
        <authorList>
            <person name="Forde T."/>
        </authorList>
    </citation>
    <scope>NUCLEOTIDE SEQUENCE</scope>
    <source>
        <strain evidence="3">A18Y016a</strain>
        <strain evidence="2">A18Y020d</strain>
    </source>
</reference>
<evidence type="ECO:0000313" key="3">
    <source>
        <dbReference type="EMBL" id="CAH2762379.1"/>
    </source>
</evidence>
<accession>A0AAU9VGL3</accession>
<protein>
    <submittedName>
        <fullName evidence="3">ABC exporter domain-containing protein</fullName>
    </submittedName>
</protein>
<gene>
    <name evidence="3" type="ORF">ERYAMS2_01174</name>
    <name evidence="2" type="ORF">ERYAMS_00880</name>
</gene>
<evidence type="ECO:0000313" key="5">
    <source>
        <dbReference type="Proteomes" id="UP001154111"/>
    </source>
</evidence>
<feature type="transmembrane region" description="Helical" evidence="1">
    <location>
        <begin position="111"/>
        <end position="131"/>
    </location>
</feature>
<feature type="transmembrane region" description="Helical" evidence="1">
    <location>
        <begin position="418"/>
        <end position="441"/>
    </location>
</feature>
<evidence type="ECO:0000313" key="4">
    <source>
        <dbReference type="Proteomes" id="UP001154095"/>
    </source>
</evidence>
<feature type="transmembrane region" description="Helical" evidence="1">
    <location>
        <begin position="24"/>
        <end position="44"/>
    </location>
</feature>
<evidence type="ECO:0000313" key="2">
    <source>
        <dbReference type="EMBL" id="CAH2762351.1"/>
    </source>
</evidence>
<proteinExistence type="predicted"/>
<keyword evidence="4" id="KW-1185">Reference proteome</keyword>
<dbReference type="Proteomes" id="UP001154095">
    <property type="component" value="Chromosome"/>
</dbReference>
<dbReference type="RefSeq" id="WP_254006450.1">
    <property type="nucleotide sequence ID" value="NZ_OW659477.1"/>
</dbReference>
<keyword evidence="1" id="KW-0472">Membrane</keyword>
<dbReference type="EMBL" id="OW659496">
    <property type="protein sequence ID" value="CAH2762351.1"/>
    <property type="molecule type" value="Genomic_DNA"/>
</dbReference>
<feature type="transmembrane region" description="Helical" evidence="1">
    <location>
        <begin position="177"/>
        <end position="195"/>
    </location>
</feature>
<feature type="transmembrane region" description="Helical" evidence="1">
    <location>
        <begin position="481"/>
        <end position="504"/>
    </location>
</feature>
<name>A0AAU9VGL3_9FIRM</name>
<keyword evidence="1" id="KW-1133">Transmembrane helix</keyword>
<feature type="transmembrane region" description="Helical" evidence="1">
    <location>
        <begin position="392"/>
        <end position="412"/>
    </location>
</feature>
<organism evidence="3 5">
    <name type="scientific">Erysipelothrix amsterdamensis</name>
    <dbReference type="NCBI Taxonomy" id="2929157"/>
    <lineage>
        <taxon>Bacteria</taxon>
        <taxon>Bacillati</taxon>
        <taxon>Bacillota</taxon>
        <taxon>Erysipelotrichia</taxon>
        <taxon>Erysipelotrichales</taxon>
        <taxon>Erysipelotrichaceae</taxon>
        <taxon>Erysipelothrix</taxon>
    </lineage>
</organism>
<dbReference type="Proteomes" id="UP001154111">
    <property type="component" value="Chromosome"/>
</dbReference>
<feature type="transmembrane region" description="Helical" evidence="1">
    <location>
        <begin position="235"/>
        <end position="257"/>
    </location>
</feature>
<keyword evidence="1" id="KW-0812">Transmembrane</keyword>
<feature type="transmembrane region" description="Helical" evidence="1">
    <location>
        <begin position="137"/>
        <end position="157"/>
    </location>
</feature>
<sequence length="512" mass="57635">MVILLKLSLLKRFAKIRNILSKPTSALFTLGALLLYGSMFIPMFRHEGKAIMAPELMQAYIMIVLGISAFFMLSMVLSKHQSLFFLEDSYFMFIGPFNRKQILSLLPFENIWGSMLLALLASFLSAFQFSLHFAMPIQLVLITFFMNTLLISAFSLIMEWFYLKGIIQKTKSKGPRILLGLLIVCALLIFGTQFYQNGFDVMASLMAFVTQDSFFWIPLFGWAKLGLVGFVSQNIVQVLLGFGLMVLFHVIAIYVFANTKGDFFEQAMLDAEDFSEFYARAKSGKQEINTDDIKQVEVKYGIGARAIHNKNVLLLKKQRRMIGLKDVLIYIIYLIMGFFMKMPIQGYIMFIIIALFNQANIDTLTDDLKQYHLYLIPDSPLRKLFNTIKLPFLKSLGIALFFTLVSIGMARANLGEALVALVFVSSYVALINVSSILTIRIMKSRHNQIVDMLLRMILCVLPIVVVFATAGLLSVDIEANAMALGLTVSALAYAIAGAGFVWVAPMLRGTEF</sequence>